<evidence type="ECO:0000256" key="21">
    <source>
        <dbReference type="ARBA" id="ARBA00045722"/>
    </source>
</evidence>
<evidence type="ECO:0000256" key="26">
    <source>
        <dbReference type="ARBA" id="ARBA00047977"/>
    </source>
</evidence>
<evidence type="ECO:0000256" key="13">
    <source>
        <dbReference type="ARBA" id="ARBA00022857"/>
    </source>
</evidence>
<comment type="function">
    <text evidence="21">Acts as a Baeyer-Villiger monooxygenase on a broad range of substrates. Catalyzes the insertion of an oxygen atom into a carbon-carbon bond adjacent to a carbonyl, which converts ketones to esters. Active on diverse carbonyl compounds, whereas soft nucleophiles are mostly non- or poorly reactive. In contrast with other forms of FMO it is non- or poorly active on 'classical' substrates such as drugs, pesticides, and dietary components containing soft nucleophilic heteroatoms. Able to oxidize drug molecules bearing a carbonyl group on an aliphatic chain, such as nabumetone and pentoxifylline. Also, in the absence of substrates, shows slow but yet significant NADPH oxidase activity. Acts as a positive modulator of cholesterol biosynthesis as well as glucose homeostasis, promoting metabolic aging via pleiotropic effects.</text>
</comment>
<evidence type="ECO:0000256" key="28">
    <source>
        <dbReference type="ARBA" id="ARBA00048989"/>
    </source>
</evidence>
<evidence type="ECO:0000256" key="27">
    <source>
        <dbReference type="ARBA" id="ARBA00048459"/>
    </source>
</evidence>
<evidence type="ECO:0000256" key="20">
    <source>
        <dbReference type="ARBA" id="ARBA00033301"/>
    </source>
</evidence>
<keyword evidence="17 32" id="KW-0472">Membrane</keyword>
<dbReference type="InterPro" id="IPR020946">
    <property type="entry name" value="Flavin_mOase-like"/>
</dbReference>
<dbReference type="PhylomeDB" id="A0A0D2X157"/>
<sequence length="427" mass="47239">MTAQYIRFSSQVLNAKQQGSSSWELTVRDATSGTTRTEKFDCLFICSGHHWNPNTPKLTGAETFKGYQFHSHSYKDYTPFVGKRVLVIGIGNSGVDVAVELSRHSKQVYLSTRSGAWILPRFTIFGMPSDHVGNTRLMNALPLAIRGKIVETVLRAHTGDLSNFGLEPAFGIYNAHPTINGELIGRIGVGAIQVKSDIARILPTSVEFDDGSVAEDIDVICYCTGYKVEFPYLDKSAGITVVDNKISLYKNIFPAAVSNIAFVGLIQPLGAVMPISEMQCRWATRVFSGKQALPDQATMVQDIADQQRGVAQRYKRSPRHTIQVDYIDYMDTLADQIGCRPTFLRVLLSHPTLILRYCFAPMSPTWFRLVGPHAWSGAVQAIGENATSAFLPYQTRKLPNSGQSLSVVQWVLALIVLLIALRFLGLF</sequence>
<keyword evidence="7" id="KW-0488">Methylation</keyword>
<dbReference type="FunFam" id="3.50.50.60:FF:000042">
    <property type="entry name" value="Dimethylaniline monooxygenase [N-oxide-forming]"/>
    <property type="match status" value="1"/>
</dbReference>
<evidence type="ECO:0000256" key="8">
    <source>
        <dbReference type="ARBA" id="ARBA00022553"/>
    </source>
</evidence>
<comment type="catalytic activity">
    <reaction evidence="23">
        <text>heptan-2-one + NADPH + O2 + H(+) = pentyl acetate + NADP(+) + H2O</text>
        <dbReference type="Rhea" id="RHEA:54836"/>
        <dbReference type="ChEBI" id="CHEBI:5672"/>
        <dbReference type="ChEBI" id="CHEBI:15377"/>
        <dbReference type="ChEBI" id="CHEBI:15378"/>
        <dbReference type="ChEBI" id="CHEBI:15379"/>
        <dbReference type="ChEBI" id="CHEBI:57783"/>
        <dbReference type="ChEBI" id="CHEBI:58349"/>
        <dbReference type="ChEBI" id="CHEBI:87362"/>
    </reaction>
    <physiologicalReaction direction="left-to-right" evidence="23">
        <dbReference type="Rhea" id="RHEA:54837"/>
    </physiologicalReaction>
</comment>
<evidence type="ECO:0000256" key="7">
    <source>
        <dbReference type="ARBA" id="ARBA00022481"/>
    </source>
</evidence>
<comment type="cofactor">
    <cofactor evidence="1">
        <name>FAD</name>
        <dbReference type="ChEBI" id="CHEBI:57692"/>
    </cofactor>
</comment>
<keyword evidence="12" id="KW-0492">Microsome</keyword>
<proteinExistence type="inferred from homology"/>
<dbReference type="GO" id="GO:0016174">
    <property type="term" value="F:NAD(P)H oxidase H2O2-forming activity"/>
    <property type="evidence" value="ECO:0007669"/>
    <property type="project" value="UniProtKB-EC"/>
</dbReference>
<dbReference type="STRING" id="595528.A0A0D2X157"/>
<dbReference type="Pfam" id="PF00743">
    <property type="entry name" value="FMO-like"/>
    <property type="match status" value="1"/>
</dbReference>
<dbReference type="GO" id="GO:0004499">
    <property type="term" value="F:N,N-dimethylaniline monooxygenase activity"/>
    <property type="evidence" value="ECO:0007669"/>
    <property type="project" value="InterPro"/>
</dbReference>
<keyword evidence="9" id="KW-0285">Flavoprotein</keyword>
<dbReference type="GO" id="GO:0050660">
    <property type="term" value="F:flavin adenine dinucleotide binding"/>
    <property type="evidence" value="ECO:0007669"/>
    <property type="project" value="InterPro"/>
</dbReference>
<evidence type="ECO:0000256" key="6">
    <source>
        <dbReference type="ARBA" id="ARBA00019213"/>
    </source>
</evidence>
<dbReference type="PANTHER" id="PTHR23023">
    <property type="entry name" value="DIMETHYLANILINE MONOOXYGENASE"/>
    <property type="match status" value="1"/>
</dbReference>
<keyword evidence="16" id="KW-0443">Lipid metabolism</keyword>
<evidence type="ECO:0000256" key="15">
    <source>
        <dbReference type="ARBA" id="ARBA00023002"/>
    </source>
</evidence>
<keyword evidence="13" id="KW-0521">NADP</keyword>
<dbReference type="InterPro" id="IPR002257">
    <property type="entry name" value="Flavin_mOase_5"/>
</dbReference>
<dbReference type="eggNOG" id="KOG1399">
    <property type="taxonomic scope" value="Eukaryota"/>
</dbReference>
<dbReference type="PIRSF" id="PIRSF000332">
    <property type="entry name" value="FMO"/>
    <property type="match status" value="1"/>
</dbReference>
<dbReference type="EC" id="1.14.13.8" evidence="5"/>
<dbReference type="AlphaFoldDB" id="A0A0D2X157"/>
<dbReference type="Gene3D" id="3.50.50.60">
    <property type="entry name" value="FAD/NAD(P)-binding domain"/>
    <property type="match status" value="1"/>
</dbReference>
<comment type="catalytic activity">
    <reaction evidence="22">
        <text>hexan-3-one + NADPH + O2 + H(+) = propyl propanoate + NADP(+) + H2O</text>
        <dbReference type="Rhea" id="RHEA:54848"/>
        <dbReference type="ChEBI" id="CHEBI:15377"/>
        <dbReference type="ChEBI" id="CHEBI:15378"/>
        <dbReference type="ChEBI" id="CHEBI:15379"/>
        <dbReference type="ChEBI" id="CHEBI:57783"/>
        <dbReference type="ChEBI" id="CHEBI:58349"/>
        <dbReference type="ChEBI" id="CHEBI:89828"/>
        <dbReference type="ChEBI" id="CHEBI:89891"/>
    </reaction>
    <physiologicalReaction direction="left-to-right" evidence="22">
        <dbReference type="Rhea" id="RHEA:54849"/>
    </physiologicalReaction>
</comment>
<reference evidence="34" key="1">
    <citation type="submission" date="2011-02" db="EMBL/GenBank/DDBJ databases">
        <title>The Genome Sequence of Capsaspora owczarzaki ATCC 30864.</title>
        <authorList>
            <person name="Russ C."/>
            <person name="Cuomo C."/>
            <person name="Burger G."/>
            <person name="Gray M.W."/>
            <person name="Holland P.W.H."/>
            <person name="King N."/>
            <person name="Lang F.B.F."/>
            <person name="Roger A.J."/>
            <person name="Ruiz-Trillo I."/>
            <person name="Young S.K."/>
            <person name="Zeng Q."/>
            <person name="Gargeya S."/>
            <person name="Alvarado L."/>
            <person name="Berlin A."/>
            <person name="Chapman S.B."/>
            <person name="Chen Z."/>
            <person name="Freedman E."/>
            <person name="Gellesch M."/>
            <person name="Goldberg J."/>
            <person name="Griggs A."/>
            <person name="Gujja S."/>
            <person name="Heilman E."/>
            <person name="Heiman D."/>
            <person name="Howarth C."/>
            <person name="Mehta T."/>
            <person name="Neiman D."/>
            <person name="Pearson M."/>
            <person name="Roberts A."/>
            <person name="Saif S."/>
            <person name="Shea T."/>
            <person name="Shenoy N."/>
            <person name="Sisk P."/>
            <person name="Stolte C."/>
            <person name="Sykes S."/>
            <person name="White J."/>
            <person name="Yandava C."/>
            <person name="Haas B."/>
            <person name="Nusbaum C."/>
            <person name="Birren B."/>
        </authorList>
    </citation>
    <scope>NUCLEOTIDE SEQUENCE</scope>
    <source>
        <strain evidence="34">ATCC 30864</strain>
    </source>
</reference>
<evidence type="ECO:0000256" key="14">
    <source>
        <dbReference type="ARBA" id="ARBA00022989"/>
    </source>
</evidence>
<dbReference type="InterPro" id="IPR036188">
    <property type="entry name" value="FAD/NAD-bd_sf"/>
</dbReference>
<keyword evidence="12" id="KW-0256">Endoplasmic reticulum</keyword>
<evidence type="ECO:0000256" key="10">
    <source>
        <dbReference type="ARBA" id="ARBA00022692"/>
    </source>
</evidence>
<evidence type="ECO:0000256" key="4">
    <source>
        <dbReference type="ARBA" id="ARBA00012698"/>
    </source>
</evidence>
<evidence type="ECO:0000256" key="24">
    <source>
        <dbReference type="ARBA" id="ARBA00047855"/>
    </source>
</evidence>
<evidence type="ECO:0000256" key="18">
    <source>
        <dbReference type="ARBA" id="ARBA00029728"/>
    </source>
</evidence>
<keyword evidence="14 32" id="KW-1133">Transmembrane helix</keyword>
<keyword evidence="11" id="KW-0274">FAD</keyword>
<evidence type="ECO:0000256" key="32">
    <source>
        <dbReference type="SAM" id="Phobius"/>
    </source>
</evidence>
<evidence type="ECO:0000256" key="30">
    <source>
        <dbReference type="ARBA" id="ARBA00049443"/>
    </source>
</evidence>
<evidence type="ECO:0000256" key="25">
    <source>
        <dbReference type="ARBA" id="ARBA00047864"/>
    </source>
</evidence>
<dbReference type="InterPro" id="IPR000960">
    <property type="entry name" value="Flavin_mOase"/>
</dbReference>
<evidence type="ECO:0000256" key="3">
    <source>
        <dbReference type="ARBA" id="ARBA00009183"/>
    </source>
</evidence>
<evidence type="ECO:0000256" key="12">
    <source>
        <dbReference type="ARBA" id="ARBA00022848"/>
    </source>
</evidence>
<evidence type="ECO:0000313" key="34">
    <source>
        <dbReference type="Proteomes" id="UP000008743"/>
    </source>
</evidence>
<keyword evidence="10 32" id="KW-0812">Transmembrane</keyword>
<evidence type="ECO:0000256" key="16">
    <source>
        <dbReference type="ARBA" id="ARBA00023098"/>
    </source>
</evidence>
<dbReference type="EC" id="1.6.3.1" evidence="4"/>
<comment type="similarity">
    <text evidence="3">Belongs to the FMO family.</text>
</comment>
<accession>A0A0D2X157</accession>
<dbReference type="OrthoDB" id="9067001at2759"/>
<dbReference type="Proteomes" id="UP000008743">
    <property type="component" value="Unassembled WGS sequence"/>
</dbReference>
<dbReference type="InParanoid" id="A0A0D2X157"/>
<evidence type="ECO:0000313" key="33">
    <source>
        <dbReference type="EMBL" id="KJE90229.1"/>
    </source>
</evidence>
<dbReference type="EMBL" id="KE346361">
    <property type="protein sequence ID" value="KJE90229.1"/>
    <property type="molecule type" value="Genomic_DNA"/>
</dbReference>
<dbReference type="RefSeq" id="XP_011270105.1">
    <property type="nucleotide sequence ID" value="XM_011271803.1"/>
</dbReference>
<comment type="subcellular location">
    <subcellularLocation>
        <location evidence="2">Microsome membrane</location>
    </subcellularLocation>
</comment>
<comment type="catalytic activity">
    <reaction evidence="30">
        <text>N,N-dimethylaniline + NADPH + O2 + H(+) = N,N-dimethylaniline N-oxide + NADP(+) + H2O</text>
        <dbReference type="Rhea" id="RHEA:24468"/>
        <dbReference type="ChEBI" id="CHEBI:15377"/>
        <dbReference type="ChEBI" id="CHEBI:15378"/>
        <dbReference type="ChEBI" id="CHEBI:15379"/>
        <dbReference type="ChEBI" id="CHEBI:16269"/>
        <dbReference type="ChEBI" id="CHEBI:17735"/>
        <dbReference type="ChEBI" id="CHEBI:57783"/>
        <dbReference type="ChEBI" id="CHEBI:58349"/>
        <dbReference type="EC" id="1.14.13.8"/>
    </reaction>
    <physiologicalReaction direction="left-to-right" evidence="30">
        <dbReference type="Rhea" id="RHEA:24469"/>
    </physiologicalReaction>
</comment>
<keyword evidence="15" id="KW-0560">Oxidoreductase</keyword>
<comment type="catalytic activity">
    <reaction evidence="27">
        <text>octan-3-one + NADPH + O2 + H(+) = ethyl hexanoate + NADP(+) + H2O</text>
        <dbReference type="Rhea" id="RHEA:54856"/>
        <dbReference type="ChEBI" id="CHEBI:15377"/>
        <dbReference type="ChEBI" id="CHEBI:15378"/>
        <dbReference type="ChEBI" id="CHEBI:15379"/>
        <dbReference type="ChEBI" id="CHEBI:57783"/>
        <dbReference type="ChEBI" id="CHEBI:58349"/>
        <dbReference type="ChEBI" id="CHEBI:80946"/>
        <dbReference type="ChEBI" id="CHEBI:86055"/>
    </reaction>
    <physiologicalReaction direction="left-to-right" evidence="27">
        <dbReference type="Rhea" id="RHEA:54857"/>
    </physiologicalReaction>
</comment>
<feature type="transmembrane region" description="Helical" evidence="32">
    <location>
        <begin position="407"/>
        <end position="425"/>
    </location>
</feature>
<evidence type="ECO:0000256" key="22">
    <source>
        <dbReference type="ARBA" id="ARBA00047426"/>
    </source>
</evidence>
<organism evidence="33 34">
    <name type="scientific">Capsaspora owczarzaki (strain ATCC 30864)</name>
    <dbReference type="NCBI Taxonomy" id="595528"/>
    <lineage>
        <taxon>Eukaryota</taxon>
        <taxon>Filasterea</taxon>
        <taxon>Capsaspora</taxon>
    </lineage>
</organism>
<comment type="catalytic activity">
    <reaction evidence="28">
        <text>(2E)-geranial + NADPH + O2 + H(+) = (1E)-2,6-dimethylhepta-1,5-dien-1-yl formate + NADP(+) + H2O</text>
        <dbReference type="Rhea" id="RHEA:54860"/>
        <dbReference type="ChEBI" id="CHEBI:15377"/>
        <dbReference type="ChEBI" id="CHEBI:15378"/>
        <dbReference type="ChEBI" id="CHEBI:15379"/>
        <dbReference type="ChEBI" id="CHEBI:16980"/>
        <dbReference type="ChEBI" id="CHEBI:57783"/>
        <dbReference type="ChEBI" id="CHEBI:58349"/>
        <dbReference type="ChEBI" id="CHEBI:138375"/>
    </reaction>
    <physiologicalReaction direction="left-to-right" evidence="28">
        <dbReference type="Rhea" id="RHEA:54861"/>
    </physiologicalReaction>
</comment>
<comment type="catalytic activity">
    <reaction evidence="29">
        <text>heptan-4-one + NADPH + O2 + H(+) = propyl butanoate + NADP(+) + H2O</text>
        <dbReference type="Rhea" id="RHEA:54852"/>
        <dbReference type="ChEBI" id="CHEBI:15377"/>
        <dbReference type="ChEBI" id="CHEBI:15378"/>
        <dbReference type="ChEBI" id="CHEBI:15379"/>
        <dbReference type="ChEBI" id="CHEBI:57783"/>
        <dbReference type="ChEBI" id="CHEBI:58349"/>
        <dbReference type="ChEBI" id="CHEBI:89484"/>
        <dbReference type="ChEBI" id="CHEBI:89719"/>
    </reaction>
    <physiologicalReaction direction="left-to-right" evidence="29">
        <dbReference type="Rhea" id="RHEA:54853"/>
    </physiologicalReaction>
</comment>
<dbReference type="FunFam" id="3.50.50.60:FF:000023">
    <property type="entry name" value="Dimethylaniline monooxygenase [N-oxide-forming]"/>
    <property type="match status" value="1"/>
</dbReference>
<evidence type="ECO:0000256" key="2">
    <source>
        <dbReference type="ARBA" id="ARBA00004524"/>
    </source>
</evidence>
<evidence type="ECO:0000256" key="9">
    <source>
        <dbReference type="ARBA" id="ARBA00022630"/>
    </source>
</evidence>
<evidence type="ECO:0000256" key="23">
    <source>
        <dbReference type="ARBA" id="ARBA00047574"/>
    </source>
</evidence>
<dbReference type="FunCoup" id="A0A0D2X157">
    <property type="interactions" value="18"/>
</dbReference>
<evidence type="ECO:0000256" key="1">
    <source>
        <dbReference type="ARBA" id="ARBA00001974"/>
    </source>
</evidence>
<evidence type="ECO:0000256" key="11">
    <source>
        <dbReference type="ARBA" id="ARBA00022827"/>
    </source>
</evidence>
<keyword evidence="34" id="KW-1185">Reference proteome</keyword>
<evidence type="ECO:0000256" key="17">
    <source>
        <dbReference type="ARBA" id="ARBA00023136"/>
    </source>
</evidence>
<comment type="catalytic activity">
    <reaction evidence="31">
        <text>octan-3-one + NADPH + O2 + H(+) = pentyl propanoate + NADP(+) + H2O</text>
        <dbReference type="Rhea" id="RHEA:54840"/>
        <dbReference type="ChEBI" id="CHEBI:15377"/>
        <dbReference type="ChEBI" id="CHEBI:15378"/>
        <dbReference type="ChEBI" id="CHEBI:15379"/>
        <dbReference type="ChEBI" id="CHEBI:57783"/>
        <dbReference type="ChEBI" id="CHEBI:58349"/>
        <dbReference type="ChEBI" id="CHEBI:80946"/>
        <dbReference type="ChEBI" id="CHEBI:87373"/>
    </reaction>
    <physiologicalReaction direction="left-to-right" evidence="31">
        <dbReference type="Rhea" id="RHEA:54841"/>
    </physiologicalReaction>
</comment>
<keyword evidence="8" id="KW-0597">Phosphoprotein</keyword>
<dbReference type="FunFam" id="3.50.50.60:FF:000065">
    <property type="entry name" value="Dimethylaniline monooxygenase [N-oxide-forming]"/>
    <property type="match status" value="1"/>
</dbReference>
<dbReference type="PRINTS" id="PR00370">
    <property type="entry name" value="FMOXYGENASE"/>
</dbReference>
<evidence type="ECO:0000256" key="29">
    <source>
        <dbReference type="ARBA" id="ARBA00048990"/>
    </source>
</evidence>
<protein>
    <recommendedName>
        <fullName evidence="6">Flavin-containing monooxygenase 5</fullName>
        <ecNumber evidence="5">1.14.13.8</ecNumber>
        <ecNumber evidence="4">1.6.3.1</ecNumber>
    </recommendedName>
    <alternativeName>
        <fullName evidence="20">Dimethylaniline monooxygenase [N-oxide-forming] 5</fullName>
    </alternativeName>
    <alternativeName>
        <fullName evidence="18">Dimethylaniline oxidase 5</fullName>
    </alternativeName>
    <alternativeName>
        <fullName evidence="19">NADPH oxidase</fullName>
    </alternativeName>
</protein>
<evidence type="ECO:0000256" key="5">
    <source>
        <dbReference type="ARBA" id="ARBA00012850"/>
    </source>
</evidence>
<name>A0A0D2X157_CAPO3</name>
<comment type="catalytic activity">
    <reaction evidence="26">
        <text>hexan-3-one + NADPH + O2 + H(+) = ethyl butanoate + NADP(+) + H2O</text>
        <dbReference type="Rhea" id="RHEA:54844"/>
        <dbReference type="ChEBI" id="CHEBI:15377"/>
        <dbReference type="ChEBI" id="CHEBI:15378"/>
        <dbReference type="ChEBI" id="CHEBI:15379"/>
        <dbReference type="ChEBI" id="CHEBI:57783"/>
        <dbReference type="ChEBI" id="CHEBI:58349"/>
        <dbReference type="ChEBI" id="CHEBI:88764"/>
        <dbReference type="ChEBI" id="CHEBI:89891"/>
    </reaction>
    <physiologicalReaction direction="left-to-right" evidence="26">
        <dbReference type="Rhea" id="RHEA:54845"/>
    </physiologicalReaction>
</comment>
<dbReference type="GO" id="GO:0050661">
    <property type="term" value="F:NADP binding"/>
    <property type="evidence" value="ECO:0007669"/>
    <property type="project" value="InterPro"/>
</dbReference>
<comment type="catalytic activity">
    <reaction evidence="24">
        <text>sulcatone + NADPH + O2 + H(+) = 4-methylpent-3-en-1-yl acetate + NADP(+) + H2O</text>
        <dbReference type="Rhea" id="RHEA:54864"/>
        <dbReference type="ChEBI" id="CHEBI:15377"/>
        <dbReference type="ChEBI" id="CHEBI:15378"/>
        <dbReference type="ChEBI" id="CHEBI:15379"/>
        <dbReference type="ChEBI" id="CHEBI:16310"/>
        <dbReference type="ChEBI" id="CHEBI:57783"/>
        <dbReference type="ChEBI" id="CHEBI:58349"/>
        <dbReference type="ChEBI" id="CHEBI:138373"/>
    </reaction>
    <physiologicalReaction direction="left-to-right" evidence="24">
        <dbReference type="Rhea" id="RHEA:54865"/>
    </physiologicalReaction>
</comment>
<evidence type="ECO:0000256" key="31">
    <source>
        <dbReference type="ARBA" id="ARBA00049475"/>
    </source>
</evidence>
<dbReference type="PRINTS" id="PR01125">
    <property type="entry name" value="FMOXYGENASE5"/>
</dbReference>
<dbReference type="SUPFAM" id="SSF51905">
    <property type="entry name" value="FAD/NAD(P)-binding domain"/>
    <property type="match status" value="2"/>
</dbReference>
<dbReference type="InterPro" id="IPR050346">
    <property type="entry name" value="FMO-like"/>
</dbReference>
<evidence type="ECO:0000256" key="19">
    <source>
        <dbReference type="ARBA" id="ARBA00033213"/>
    </source>
</evidence>
<gene>
    <name evidence="33" type="ORF">CAOG_008524</name>
</gene>
<comment type="catalytic activity">
    <reaction evidence="25">
        <text>NADPH + O2 + H(+) = H2O2 + NADP(+)</text>
        <dbReference type="Rhea" id="RHEA:11260"/>
        <dbReference type="ChEBI" id="CHEBI:15378"/>
        <dbReference type="ChEBI" id="CHEBI:15379"/>
        <dbReference type="ChEBI" id="CHEBI:16240"/>
        <dbReference type="ChEBI" id="CHEBI:57783"/>
        <dbReference type="ChEBI" id="CHEBI:58349"/>
        <dbReference type="EC" id="1.6.3.1"/>
    </reaction>
    <physiologicalReaction direction="left-to-right" evidence="25">
        <dbReference type="Rhea" id="RHEA:11261"/>
    </physiologicalReaction>
</comment>
<dbReference type="GO" id="GO:0006629">
    <property type="term" value="P:lipid metabolic process"/>
    <property type="evidence" value="ECO:0007669"/>
    <property type="project" value="UniProtKB-KW"/>
</dbReference>